<dbReference type="Proteomes" id="UP001428817">
    <property type="component" value="Unassembled WGS sequence"/>
</dbReference>
<dbReference type="InterPro" id="IPR003785">
    <property type="entry name" value="Creatininase/forma_Hydrolase"/>
</dbReference>
<evidence type="ECO:0000256" key="2">
    <source>
        <dbReference type="ARBA" id="ARBA00022723"/>
    </source>
</evidence>
<dbReference type="EMBL" id="BAABJP010000001">
    <property type="protein sequence ID" value="GAA5145526.1"/>
    <property type="molecule type" value="Genomic_DNA"/>
</dbReference>
<accession>A0ABP9PFB6</accession>
<evidence type="ECO:0000256" key="3">
    <source>
        <dbReference type="ARBA" id="ARBA00022801"/>
    </source>
</evidence>
<dbReference type="InterPro" id="IPR024087">
    <property type="entry name" value="Creatininase-like_sf"/>
</dbReference>
<dbReference type="NCBIfam" id="TIGR03964">
    <property type="entry name" value="mycofact_creat"/>
    <property type="match status" value="1"/>
</dbReference>
<dbReference type="RefSeq" id="WP_185058627.1">
    <property type="nucleotide sequence ID" value="NZ_BAABJP010000001.1"/>
</dbReference>
<evidence type="ECO:0000256" key="4">
    <source>
        <dbReference type="ARBA" id="ARBA00022833"/>
    </source>
</evidence>
<keyword evidence="2" id="KW-0479">Metal-binding</keyword>
<reference evidence="7" key="1">
    <citation type="journal article" date="2019" name="Int. J. Syst. Evol. Microbiol.">
        <title>The Global Catalogue of Microorganisms (GCM) 10K type strain sequencing project: providing services to taxonomists for standard genome sequencing and annotation.</title>
        <authorList>
            <consortium name="The Broad Institute Genomics Platform"/>
            <consortium name="The Broad Institute Genome Sequencing Center for Infectious Disease"/>
            <person name="Wu L."/>
            <person name="Ma J."/>
        </authorList>
    </citation>
    <scope>NUCLEOTIDE SEQUENCE [LARGE SCALE GENOMIC DNA]</scope>
    <source>
        <strain evidence="7">JCM 18303</strain>
    </source>
</reference>
<evidence type="ECO:0000313" key="7">
    <source>
        <dbReference type="Proteomes" id="UP001428817"/>
    </source>
</evidence>
<organism evidence="6 7">
    <name type="scientific">Pseudonocardia eucalypti</name>
    <dbReference type="NCBI Taxonomy" id="648755"/>
    <lineage>
        <taxon>Bacteria</taxon>
        <taxon>Bacillati</taxon>
        <taxon>Actinomycetota</taxon>
        <taxon>Actinomycetes</taxon>
        <taxon>Pseudonocardiales</taxon>
        <taxon>Pseudonocardiaceae</taxon>
        <taxon>Pseudonocardia</taxon>
    </lineage>
</organism>
<dbReference type="Gene3D" id="3.40.50.10310">
    <property type="entry name" value="Creatininase"/>
    <property type="match status" value="1"/>
</dbReference>
<name>A0ABP9PFB6_9PSEU</name>
<protein>
    <submittedName>
        <fullName evidence="6">Mycofactocin biosynthesis peptidyl-dipeptidase MftE</fullName>
    </submittedName>
</protein>
<keyword evidence="3" id="KW-0378">Hydrolase</keyword>
<dbReference type="SUPFAM" id="SSF102215">
    <property type="entry name" value="Creatininase"/>
    <property type="match status" value="1"/>
</dbReference>
<evidence type="ECO:0000256" key="1">
    <source>
        <dbReference type="ARBA" id="ARBA00001947"/>
    </source>
</evidence>
<dbReference type="PANTHER" id="PTHR35005:SF1">
    <property type="entry name" value="2-AMINO-5-FORMYLAMINO-6-RIBOSYLAMINOPYRIMIDIN-4(3H)-ONE 5'-MONOPHOSPHATE DEFORMYLASE"/>
    <property type="match status" value="1"/>
</dbReference>
<dbReference type="PANTHER" id="PTHR35005">
    <property type="entry name" value="3-DEHYDRO-SCYLLO-INOSOSE HYDROLASE"/>
    <property type="match status" value="1"/>
</dbReference>
<dbReference type="Pfam" id="PF02633">
    <property type="entry name" value="Creatininase"/>
    <property type="match status" value="1"/>
</dbReference>
<sequence>MTLGGLTWPDLDPPAERTLLVPVGSTEQHGPHLPLDTDTRVAEAVAHGVAARMNALVAPAVAFGASGEHEAFPGTVSVGTQALRAVLVELGRSAGRWAPRLVFVNGHGGNVEALRGAVGLLRAEGRDARWWGCALPRDAGFVQDGHAGRTETSLLLAIAPELVKLDSAAPGNTVPLAELLPAMRAHGVRAVSENGVLGDPTGASASEGRAMLAALTDACTATLHRSP</sequence>
<keyword evidence="4" id="KW-0862">Zinc</keyword>
<evidence type="ECO:0000313" key="6">
    <source>
        <dbReference type="EMBL" id="GAA5145526.1"/>
    </source>
</evidence>
<dbReference type="InterPro" id="IPR023871">
    <property type="entry name" value="MftE"/>
</dbReference>
<gene>
    <name evidence="6" type="primary">mftE</name>
    <name evidence="6" type="ORF">GCM10023321_03540</name>
</gene>
<proteinExistence type="inferred from homology"/>
<comment type="similarity">
    <text evidence="5">Belongs to the creatininase superfamily.</text>
</comment>
<evidence type="ECO:0000256" key="5">
    <source>
        <dbReference type="ARBA" id="ARBA00024029"/>
    </source>
</evidence>
<comment type="cofactor">
    <cofactor evidence="1">
        <name>Zn(2+)</name>
        <dbReference type="ChEBI" id="CHEBI:29105"/>
    </cofactor>
</comment>
<comment type="caution">
    <text evidence="6">The sequence shown here is derived from an EMBL/GenBank/DDBJ whole genome shotgun (WGS) entry which is preliminary data.</text>
</comment>
<keyword evidence="7" id="KW-1185">Reference proteome</keyword>